<evidence type="ECO:0000256" key="1">
    <source>
        <dbReference type="ARBA" id="ARBA00022553"/>
    </source>
</evidence>
<dbReference type="PATRIC" id="fig|1121328.3.peg.1218"/>
<dbReference type="EMBL" id="LSFY01000001">
    <property type="protein sequence ID" value="KXZ40134.1"/>
    <property type="molecule type" value="Genomic_DNA"/>
</dbReference>
<evidence type="ECO:0000259" key="4">
    <source>
        <dbReference type="Pfam" id="PF14689"/>
    </source>
</evidence>
<evidence type="ECO:0000256" key="2">
    <source>
        <dbReference type="ARBA" id="ARBA00022679"/>
    </source>
</evidence>
<evidence type="ECO:0000313" key="8">
    <source>
        <dbReference type="Proteomes" id="UP000323392"/>
    </source>
</evidence>
<comment type="caution">
    <text evidence="5">The sequence shown here is derived from an EMBL/GenBank/DDBJ whole genome shotgun (WGS) entry which is preliminary data.</text>
</comment>
<accession>A0A150FRA2</accession>
<dbReference type="Proteomes" id="UP000092605">
    <property type="component" value="Unassembled WGS sequence"/>
</dbReference>
<reference evidence="5 7" key="1">
    <citation type="submission" date="2016-02" db="EMBL/GenBank/DDBJ databases">
        <title>Draft genome sequence for Clostridium paradoxum JW-YL-7.</title>
        <authorList>
            <person name="Utturkar S.M."/>
            <person name="Lancaster A."/>
            <person name="Poole F.L."/>
            <person name="Adams M.W."/>
            <person name="Brown S.D."/>
        </authorList>
    </citation>
    <scope>NUCLEOTIDE SEQUENCE [LARGE SCALE GENOMIC DNA]</scope>
    <source>
        <strain evidence="5 7">JW-YL-7</strain>
    </source>
</reference>
<dbReference type="STRING" id="1121328.JWYL7_1209"/>
<gene>
    <name evidence="5" type="ORF">JWYL7_1209</name>
    <name evidence="6" type="ORF">SAMN05661008_01342</name>
</gene>
<evidence type="ECO:0000256" key="3">
    <source>
        <dbReference type="ARBA" id="ARBA00022777"/>
    </source>
</evidence>
<name>A0A150FRA2_CLOPD</name>
<dbReference type="InterPro" id="IPR016120">
    <property type="entry name" value="Sig_transdc_His_kin_SpoOB"/>
</dbReference>
<organism evidence="5 7">
    <name type="scientific">Alkalithermobacter thermoalcaliphilus JW-YL-7 = DSM 7308</name>
    <dbReference type="NCBI Taxonomy" id="1121328"/>
    <lineage>
        <taxon>Bacteria</taxon>
        <taxon>Bacillati</taxon>
        <taxon>Bacillota</taxon>
        <taxon>Clostridia</taxon>
        <taxon>Peptostreptococcales</taxon>
        <taxon>Tepidibacteraceae</taxon>
        <taxon>Alkalithermobacter</taxon>
    </lineage>
</organism>
<keyword evidence="3 5" id="KW-0418">Kinase</keyword>
<keyword evidence="2" id="KW-0808">Transferase</keyword>
<evidence type="ECO:0000313" key="5">
    <source>
        <dbReference type="EMBL" id="KXZ40134.1"/>
    </source>
</evidence>
<reference evidence="6 8" key="2">
    <citation type="submission" date="2016-11" db="EMBL/GenBank/DDBJ databases">
        <authorList>
            <person name="Varghese N."/>
            <person name="Submissions S."/>
        </authorList>
    </citation>
    <scope>NUCLEOTIDE SEQUENCE [LARGE SCALE GENOMIC DNA]</scope>
    <source>
        <strain evidence="6 8">DSM 7308</strain>
    </source>
</reference>
<dbReference type="Gene3D" id="1.10.287.130">
    <property type="match status" value="1"/>
</dbReference>
<dbReference type="GO" id="GO:0000155">
    <property type="term" value="F:phosphorelay sensor kinase activity"/>
    <property type="evidence" value="ECO:0007669"/>
    <property type="project" value="InterPro"/>
</dbReference>
<proteinExistence type="predicted"/>
<dbReference type="OrthoDB" id="1634477at2"/>
<dbReference type="InterPro" id="IPR039506">
    <property type="entry name" value="SPOB_a"/>
</dbReference>
<evidence type="ECO:0000313" key="7">
    <source>
        <dbReference type="Proteomes" id="UP000092605"/>
    </source>
</evidence>
<dbReference type="Proteomes" id="UP000323392">
    <property type="component" value="Unassembled WGS sequence"/>
</dbReference>
<keyword evidence="8" id="KW-1185">Reference proteome</keyword>
<evidence type="ECO:0000313" key="6">
    <source>
        <dbReference type="EMBL" id="SHL03067.1"/>
    </source>
</evidence>
<dbReference type="Pfam" id="PF14689">
    <property type="entry name" value="SPOB_a"/>
    <property type="match status" value="1"/>
</dbReference>
<feature type="domain" description="SpoOB alpha-helical" evidence="4">
    <location>
        <begin position="7"/>
        <end position="65"/>
    </location>
</feature>
<dbReference type="EMBL" id="FRBG01000009">
    <property type="protein sequence ID" value="SHL03067.1"/>
    <property type="molecule type" value="Genomic_DNA"/>
</dbReference>
<protein>
    <submittedName>
        <fullName evidence="6">Sensor_kinase_SpoOB-type, alpha-helical domain</fullName>
    </submittedName>
    <submittedName>
        <fullName evidence="5">Signal transduction histidine kinase regulating citrate/malate metabolism</fullName>
    </submittedName>
</protein>
<keyword evidence="1" id="KW-0597">Phosphoprotein</keyword>
<sequence>MNKDYEIKLHYWELIEKILREQRHDFLNEIQIIYGYIRLNKMDKAIEYINKCSKNAKIISKLSNLNCLELYLMLCDKFKEASNLGISIDFDVYSCCSKEDIVDKNLDVIVSSFEKIINIIIQCMYTNLYFEEQIFYIQEDKDRFIFKTEIYDDSVMSKLRSSLENFNGVFFKDRCIIYEAHLS</sequence>
<dbReference type="AlphaFoldDB" id="A0A150FRA2"/>
<dbReference type="SUPFAM" id="SSF55890">
    <property type="entry name" value="Sporulation response regulatory protein Spo0B"/>
    <property type="match status" value="1"/>
</dbReference>
<dbReference type="RefSeq" id="WP_066070482.1">
    <property type="nucleotide sequence ID" value="NZ_FRBG01000009.1"/>
</dbReference>